<evidence type="ECO:0000256" key="2">
    <source>
        <dbReference type="ARBA" id="ARBA00023242"/>
    </source>
</evidence>
<dbReference type="Proteomes" id="UP000035681">
    <property type="component" value="Unplaced"/>
</dbReference>
<keyword evidence="4" id="KW-1185">Reference proteome</keyword>
<dbReference type="SUPFAM" id="SSF55785">
    <property type="entry name" value="PYP-like sensor domain (PAS domain)"/>
    <property type="match status" value="1"/>
</dbReference>
<evidence type="ECO:0000313" key="5">
    <source>
        <dbReference type="WBParaSite" id="SSTP_0000850800.1"/>
    </source>
</evidence>
<dbReference type="Gene3D" id="3.30.450.20">
    <property type="entry name" value="PAS domain"/>
    <property type="match status" value="1"/>
</dbReference>
<dbReference type="GO" id="GO:0032922">
    <property type="term" value="P:circadian regulation of gene expression"/>
    <property type="evidence" value="ECO:0007669"/>
    <property type="project" value="TreeGrafter"/>
</dbReference>
<protein>
    <submittedName>
        <fullName evidence="5 6">PAS domain-containing protein</fullName>
    </submittedName>
</protein>
<dbReference type="GO" id="GO:0001222">
    <property type="term" value="F:transcription corepressor binding"/>
    <property type="evidence" value="ECO:0007669"/>
    <property type="project" value="TreeGrafter"/>
</dbReference>
<dbReference type="GO" id="GO:0000122">
    <property type="term" value="P:negative regulation of transcription by RNA polymerase II"/>
    <property type="evidence" value="ECO:0007669"/>
    <property type="project" value="TreeGrafter"/>
</dbReference>
<dbReference type="GO" id="GO:0005634">
    <property type="term" value="C:nucleus"/>
    <property type="evidence" value="ECO:0007669"/>
    <property type="project" value="UniProtKB-SubCell"/>
</dbReference>
<reference evidence="5" key="1">
    <citation type="submission" date="2015-08" db="UniProtKB">
        <authorList>
            <consortium name="WormBaseParasite"/>
        </authorList>
    </citation>
    <scope>IDENTIFICATION</scope>
</reference>
<comment type="subcellular location">
    <subcellularLocation>
        <location evidence="1">Nucleus</location>
    </subcellularLocation>
</comment>
<evidence type="ECO:0000256" key="1">
    <source>
        <dbReference type="ARBA" id="ARBA00004123"/>
    </source>
</evidence>
<dbReference type="PANTHER" id="PTHR11269">
    <property type="entry name" value="PERIOD CIRCADIAN PROTEIN"/>
    <property type="match status" value="1"/>
</dbReference>
<dbReference type="InterPro" id="IPR050760">
    <property type="entry name" value="Period_circadian_regulator"/>
</dbReference>
<dbReference type="WBParaSite" id="TCONS_00014446.p1">
    <property type="protein sequence ID" value="TCONS_00014446.p1"/>
    <property type="gene ID" value="XLOC_009651"/>
</dbReference>
<sequence>MDHNGDKILLEITKENSQYFPLNNHTNIHKIKRKGLKKIKENNIKEKVIKKNKKNFKKNKLHFPKNTAQFDISKFNDIVDEENDSTNTEKNCYSIVNTFPSNRSLLGVVTISVPYGIIIKTNHFVDHEFEKNFTTGISFLSKLCGSAAHNFLLNAFSGESNRVLYARFECSNGFIQPCELQCDFGDSSSNGTSSNGALTPNSNKPTQTITGFIPPNMNVEKVAKIYLLTIPSAFKNFSLSDDLTFFTRHNHSNILLYLDAKSIPYLGHFPSEMTGKSIQQFIYHEDQHIISTLHNFLRQNKNFEIIKTDNVRFITHSGHILRINSEWCGYINPWNNNIEMVVGRHKICDDHLQLGKFLKDGGIDVLAEPNIYEKCIYDYNNINYKYNATCNNTFSSLTNDTYLMSQKNKIMITINTDSSTFIQNNNNNIEKPVVNLSTKQVQYLDNVHRYFQNTSQTISATNSFINHKFFAISDDSMQQSNNNNNSNNNINNLHNTQSIRNFSPVCSVELPLTVENLRNHTQIIEQERLKMWQERIRLMQRSTSNTPQSTISTNDIRPSTTDSANAIQQED</sequence>
<accession>A0A0K0EG98</accession>
<keyword evidence="2" id="KW-0539">Nucleus</keyword>
<evidence type="ECO:0000256" key="3">
    <source>
        <dbReference type="SAM" id="MobiDB-lite"/>
    </source>
</evidence>
<dbReference type="STRING" id="6248.A0A0K0EG98"/>
<organism evidence="5">
    <name type="scientific">Strongyloides stercoralis</name>
    <name type="common">Threadworm</name>
    <dbReference type="NCBI Taxonomy" id="6248"/>
    <lineage>
        <taxon>Eukaryota</taxon>
        <taxon>Metazoa</taxon>
        <taxon>Ecdysozoa</taxon>
        <taxon>Nematoda</taxon>
        <taxon>Chromadorea</taxon>
        <taxon>Rhabditida</taxon>
        <taxon>Tylenchina</taxon>
        <taxon>Panagrolaimomorpha</taxon>
        <taxon>Strongyloidoidea</taxon>
        <taxon>Strongyloididae</taxon>
        <taxon>Strongyloides</taxon>
    </lineage>
</organism>
<dbReference type="Pfam" id="PF14598">
    <property type="entry name" value="PAS_11"/>
    <property type="match status" value="1"/>
</dbReference>
<feature type="region of interest" description="Disordered" evidence="3">
    <location>
        <begin position="540"/>
        <end position="571"/>
    </location>
</feature>
<dbReference type="InterPro" id="IPR035965">
    <property type="entry name" value="PAS-like_dom_sf"/>
</dbReference>
<name>A0A0K0EG98_STRER</name>
<evidence type="ECO:0000313" key="6">
    <source>
        <dbReference type="WBParaSite" id="TCONS_00014446.p1"/>
    </source>
</evidence>
<evidence type="ECO:0000313" key="4">
    <source>
        <dbReference type="Proteomes" id="UP000035681"/>
    </source>
</evidence>
<dbReference type="PANTHER" id="PTHR11269:SF16">
    <property type="entry name" value="PERIOD CIRCADIAN PROTEIN"/>
    <property type="match status" value="1"/>
</dbReference>
<dbReference type="CDD" id="cd00130">
    <property type="entry name" value="PAS"/>
    <property type="match status" value="1"/>
</dbReference>
<dbReference type="GO" id="GO:0000976">
    <property type="term" value="F:transcription cis-regulatory region binding"/>
    <property type="evidence" value="ECO:0007669"/>
    <property type="project" value="TreeGrafter"/>
</dbReference>
<dbReference type="AlphaFoldDB" id="A0A0K0EG98"/>
<dbReference type="GO" id="GO:0005737">
    <property type="term" value="C:cytoplasm"/>
    <property type="evidence" value="ECO:0007669"/>
    <property type="project" value="TreeGrafter"/>
</dbReference>
<dbReference type="InterPro" id="IPR000014">
    <property type="entry name" value="PAS"/>
</dbReference>
<proteinExistence type="predicted"/>
<dbReference type="WBParaSite" id="SSTP_0000850800.1">
    <property type="protein sequence ID" value="SSTP_0000850800.1"/>
    <property type="gene ID" value="SSTP_0000850800"/>
</dbReference>
<dbReference type="GO" id="GO:0043153">
    <property type="term" value="P:entrainment of circadian clock by photoperiod"/>
    <property type="evidence" value="ECO:0007669"/>
    <property type="project" value="TreeGrafter"/>
</dbReference>